<feature type="domain" description="TF-B3" evidence="8">
    <location>
        <begin position="437"/>
        <end position="533"/>
    </location>
</feature>
<feature type="compositionally biased region" description="Acidic residues" evidence="7">
    <location>
        <begin position="380"/>
        <end position="397"/>
    </location>
</feature>
<dbReference type="FunFam" id="2.40.330.10:FF:000009">
    <property type="entry name" value="Transcriptional factor B3 family protein"/>
    <property type="match status" value="1"/>
</dbReference>
<comment type="caution">
    <text evidence="9">The sequence shown here is derived from an EMBL/GenBank/DDBJ whole genome shotgun (WGS) entry which is preliminary data.</text>
</comment>
<evidence type="ECO:0000259" key="8">
    <source>
        <dbReference type="PROSITE" id="PS50863"/>
    </source>
</evidence>
<evidence type="ECO:0000313" key="10">
    <source>
        <dbReference type="Proteomes" id="UP000467841"/>
    </source>
</evidence>
<evidence type="ECO:0000256" key="7">
    <source>
        <dbReference type="SAM" id="MobiDB-lite"/>
    </source>
</evidence>
<dbReference type="InterPro" id="IPR003340">
    <property type="entry name" value="B3_DNA-bd"/>
</dbReference>
<feature type="compositionally biased region" description="Basic and acidic residues" evidence="7">
    <location>
        <begin position="116"/>
        <end position="127"/>
    </location>
</feature>
<proteinExistence type="predicted"/>
<feature type="region of interest" description="Disordered" evidence="7">
    <location>
        <begin position="116"/>
        <end position="152"/>
    </location>
</feature>
<dbReference type="GO" id="GO:0003677">
    <property type="term" value="F:DNA binding"/>
    <property type="evidence" value="ECO:0007669"/>
    <property type="project" value="UniProtKB-KW"/>
</dbReference>
<organism evidence="9 10">
    <name type="scientific">Microthlaspi erraticum</name>
    <dbReference type="NCBI Taxonomy" id="1685480"/>
    <lineage>
        <taxon>Eukaryota</taxon>
        <taxon>Viridiplantae</taxon>
        <taxon>Streptophyta</taxon>
        <taxon>Embryophyta</taxon>
        <taxon>Tracheophyta</taxon>
        <taxon>Spermatophyta</taxon>
        <taxon>Magnoliopsida</taxon>
        <taxon>eudicotyledons</taxon>
        <taxon>Gunneridae</taxon>
        <taxon>Pentapetalae</taxon>
        <taxon>rosids</taxon>
        <taxon>malvids</taxon>
        <taxon>Brassicales</taxon>
        <taxon>Brassicaceae</taxon>
        <taxon>Coluteocarpeae</taxon>
        <taxon>Microthlaspi</taxon>
    </lineage>
</organism>
<dbReference type="CDD" id="cd10017">
    <property type="entry name" value="B3_DNA"/>
    <property type="match status" value="4"/>
</dbReference>
<feature type="domain" description="TF-B3" evidence="8">
    <location>
        <begin position="11"/>
        <end position="104"/>
    </location>
</feature>
<keyword evidence="5" id="KW-0804">Transcription</keyword>
<evidence type="ECO:0000256" key="1">
    <source>
        <dbReference type="ARBA" id="ARBA00004123"/>
    </source>
</evidence>
<evidence type="ECO:0000256" key="5">
    <source>
        <dbReference type="ARBA" id="ARBA00023163"/>
    </source>
</evidence>
<feature type="domain" description="TF-B3" evidence="8">
    <location>
        <begin position="157"/>
        <end position="254"/>
    </location>
</feature>
<evidence type="ECO:0000313" key="9">
    <source>
        <dbReference type="EMBL" id="CAA7015274.1"/>
    </source>
</evidence>
<reference evidence="9" key="1">
    <citation type="submission" date="2020-01" db="EMBL/GenBank/DDBJ databases">
        <authorList>
            <person name="Mishra B."/>
        </authorList>
    </citation>
    <scope>NUCLEOTIDE SEQUENCE [LARGE SCALE GENOMIC DNA]</scope>
</reference>
<gene>
    <name evidence="9" type="ORF">MERR_LOCUS2509</name>
</gene>
<protein>
    <recommendedName>
        <fullName evidence="8">TF-B3 domain-containing protein</fullName>
    </recommendedName>
</protein>
<feature type="domain" description="TF-B3" evidence="8">
    <location>
        <begin position="264"/>
        <end position="358"/>
    </location>
</feature>
<comment type="subcellular location">
    <subcellularLocation>
        <location evidence="1">Nucleus</location>
    </subcellularLocation>
</comment>
<keyword evidence="10" id="KW-1185">Reference proteome</keyword>
<dbReference type="Proteomes" id="UP000467841">
    <property type="component" value="Unassembled WGS sequence"/>
</dbReference>
<dbReference type="SUPFAM" id="SSF101936">
    <property type="entry name" value="DNA-binding pseudobarrel domain"/>
    <property type="match status" value="4"/>
</dbReference>
<dbReference type="PANTHER" id="PTHR31674">
    <property type="entry name" value="B3 DOMAIN-CONTAINING PROTEIN REM-LIKE 3-RELATED"/>
    <property type="match status" value="1"/>
</dbReference>
<dbReference type="OrthoDB" id="1109907at2759"/>
<accession>A0A6D2HP13</accession>
<sequence length="534" mass="60368">MADPVLQSPTNPHFFQPLLPGFHSHLNIPVAFFTDHLQGRNKNKTAKLRSDASDTTWEVEIEDGRSLTGGWKEFVTAHDLRVGDVLVFRHEGDSVFHVTPLGPSCCEIEYTPAHNIDDDSGDHHEDNIASQIEPRKKRTKKNPQREEEEDYSSDHSCFVATVSVSGIRDDRLYLPAGFVRSNGLSNTNCKIVLLNLTGRQWNLSLIHHKSGMRSLLTHGWRSFCRDNGMMTRGRYTFKLVRNSGTPVIRLCQADYNPCKPDTSCFVGSLTPSSIRDDALHLPKWYVRSNGLKEKMNEVVLMNENGERWDLVMRHNTRSSIITRGWNSFCQANEIKGGDSFKFKLVGDGEKLVLCLCSEESKRDAKEVECSEGNEVTSISTDDDSSGEESSETEEECEEKSRDEISVEEESEEESIEDKCLNVEKCKCCLRGEAKNRFVTLTITPYCVKSNKMRLPLGFTEGNGITKPGVIALLGQDGAKWMVKYARENRRGRMRLGGEWKGFCKAHGVKLEESFVLELIREKHATPVLKFHKKA</sequence>
<evidence type="ECO:0000256" key="6">
    <source>
        <dbReference type="ARBA" id="ARBA00023242"/>
    </source>
</evidence>
<dbReference type="EMBL" id="CACVBM020000155">
    <property type="protein sequence ID" value="CAA7015274.1"/>
    <property type="molecule type" value="Genomic_DNA"/>
</dbReference>
<dbReference type="InterPro" id="IPR039218">
    <property type="entry name" value="REM_fam"/>
</dbReference>
<dbReference type="SMART" id="SM01019">
    <property type="entry name" value="B3"/>
    <property type="match status" value="4"/>
</dbReference>
<dbReference type="AlphaFoldDB" id="A0A6D2HP13"/>
<keyword evidence="3" id="KW-0805">Transcription regulation</keyword>
<evidence type="ECO:0000256" key="3">
    <source>
        <dbReference type="ARBA" id="ARBA00023015"/>
    </source>
</evidence>
<keyword evidence="6" id="KW-0539">Nucleus</keyword>
<dbReference type="Gene3D" id="2.40.330.10">
    <property type="entry name" value="DNA-binding pseudobarrel domain"/>
    <property type="match status" value="4"/>
</dbReference>
<evidence type="ECO:0000256" key="4">
    <source>
        <dbReference type="ARBA" id="ARBA00023125"/>
    </source>
</evidence>
<keyword evidence="4" id="KW-0238">DNA-binding</keyword>
<name>A0A6D2HP13_9BRAS</name>
<dbReference type="PANTHER" id="PTHR31674:SF62">
    <property type="entry name" value="B3 DOMAIN-CONTAINING PROTEIN REM14-RELATED"/>
    <property type="match status" value="1"/>
</dbReference>
<feature type="region of interest" description="Disordered" evidence="7">
    <location>
        <begin position="367"/>
        <end position="412"/>
    </location>
</feature>
<dbReference type="InterPro" id="IPR015300">
    <property type="entry name" value="DNA-bd_pseudobarrel_sf"/>
</dbReference>
<dbReference type="Pfam" id="PF02362">
    <property type="entry name" value="B3"/>
    <property type="match status" value="4"/>
</dbReference>
<keyword evidence="2" id="KW-0677">Repeat</keyword>
<dbReference type="PROSITE" id="PS50863">
    <property type="entry name" value="B3"/>
    <property type="match status" value="4"/>
</dbReference>
<dbReference type="GO" id="GO:0005634">
    <property type="term" value="C:nucleus"/>
    <property type="evidence" value="ECO:0007669"/>
    <property type="project" value="UniProtKB-SubCell"/>
</dbReference>
<evidence type="ECO:0000256" key="2">
    <source>
        <dbReference type="ARBA" id="ARBA00022737"/>
    </source>
</evidence>